<proteinExistence type="predicted"/>
<dbReference type="EMBL" id="CAJVCH010209927">
    <property type="protein sequence ID" value="CAG7731311.1"/>
    <property type="molecule type" value="Genomic_DNA"/>
</dbReference>
<feature type="domain" description="DUF5641" evidence="1">
    <location>
        <begin position="1"/>
        <end position="43"/>
    </location>
</feature>
<name>A0A8J2KA08_9HEXA</name>
<dbReference type="Pfam" id="PF18701">
    <property type="entry name" value="DUF5641"/>
    <property type="match status" value="1"/>
</dbReference>
<dbReference type="InterPro" id="IPR040676">
    <property type="entry name" value="DUF5641"/>
</dbReference>
<comment type="caution">
    <text evidence="2">The sequence shown here is derived from an EMBL/GenBank/DDBJ whole genome shotgun (WGS) entry which is preliminary data.</text>
</comment>
<dbReference type="Proteomes" id="UP000708208">
    <property type="component" value="Unassembled WGS sequence"/>
</dbReference>
<dbReference type="OrthoDB" id="5984724at2759"/>
<organism evidence="2 3">
    <name type="scientific">Allacma fusca</name>
    <dbReference type="NCBI Taxonomy" id="39272"/>
    <lineage>
        <taxon>Eukaryota</taxon>
        <taxon>Metazoa</taxon>
        <taxon>Ecdysozoa</taxon>
        <taxon>Arthropoda</taxon>
        <taxon>Hexapoda</taxon>
        <taxon>Collembola</taxon>
        <taxon>Symphypleona</taxon>
        <taxon>Sminthuridae</taxon>
        <taxon>Allacma</taxon>
    </lineage>
</organism>
<sequence>RWKLGKVIECHTDATEEPQVVRAVTLKTADGVMKRPIAKLVLLPTAQDQDM</sequence>
<accession>A0A8J2KA08</accession>
<evidence type="ECO:0000313" key="2">
    <source>
        <dbReference type="EMBL" id="CAG7731311.1"/>
    </source>
</evidence>
<evidence type="ECO:0000259" key="1">
    <source>
        <dbReference type="Pfam" id="PF18701"/>
    </source>
</evidence>
<evidence type="ECO:0000313" key="3">
    <source>
        <dbReference type="Proteomes" id="UP000708208"/>
    </source>
</evidence>
<gene>
    <name evidence="2" type="ORF">AFUS01_LOCUS19912</name>
</gene>
<protein>
    <recommendedName>
        <fullName evidence="1">DUF5641 domain-containing protein</fullName>
    </recommendedName>
</protein>
<reference evidence="2" key="1">
    <citation type="submission" date="2021-06" db="EMBL/GenBank/DDBJ databases">
        <authorList>
            <person name="Hodson N. C."/>
            <person name="Mongue J. A."/>
            <person name="Jaron S. K."/>
        </authorList>
    </citation>
    <scope>NUCLEOTIDE SEQUENCE</scope>
</reference>
<feature type="non-terminal residue" evidence="2">
    <location>
        <position position="1"/>
    </location>
</feature>
<dbReference type="AlphaFoldDB" id="A0A8J2KA08"/>
<keyword evidence="3" id="KW-1185">Reference proteome</keyword>